<accession>A0A368GA63</accession>
<sequence length="257" mass="28310">MFRVRAEAARTKESSSDGNEQRSRHAEEAYSGPLTPGRVTLVETPHRQQVTTAEIGQGDVLERRYRSLPADLATPGIPVDSIPLAADVTLPEYDRYRESRSSVLEQARRMTQGTDGMEGRPSSVQLYDPIQLGDVSQLSTLNASGRQLSLSPSLQEKIRSEESRLLMDKRRKQTHSLVDSDPAFYDVEETCCCCVFNAALMDARDLSVAMNSDLVGKTVMEAKQYDPYGEIWVRACSATTSSDHDVDAMLSGGSVIS</sequence>
<keyword evidence="3" id="KW-1185">Reference proteome</keyword>
<dbReference type="AlphaFoldDB" id="A0A368GA63"/>
<feature type="region of interest" description="Disordered" evidence="1">
    <location>
        <begin position="1"/>
        <end position="39"/>
    </location>
</feature>
<feature type="compositionally biased region" description="Basic and acidic residues" evidence="1">
    <location>
        <begin position="1"/>
        <end position="28"/>
    </location>
</feature>
<dbReference type="OrthoDB" id="5859270at2759"/>
<name>A0A368GA63_ANCCA</name>
<comment type="caution">
    <text evidence="2">The sequence shown here is derived from an EMBL/GenBank/DDBJ whole genome shotgun (WGS) entry which is preliminary data.</text>
</comment>
<dbReference type="Proteomes" id="UP000252519">
    <property type="component" value="Unassembled WGS sequence"/>
</dbReference>
<evidence type="ECO:0000313" key="3">
    <source>
        <dbReference type="Proteomes" id="UP000252519"/>
    </source>
</evidence>
<proteinExistence type="predicted"/>
<evidence type="ECO:0000256" key="1">
    <source>
        <dbReference type="SAM" id="MobiDB-lite"/>
    </source>
</evidence>
<reference evidence="2 3" key="1">
    <citation type="submission" date="2014-10" db="EMBL/GenBank/DDBJ databases">
        <title>Draft genome of the hookworm Ancylostoma caninum.</title>
        <authorList>
            <person name="Mitreva M."/>
        </authorList>
    </citation>
    <scope>NUCLEOTIDE SEQUENCE [LARGE SCALE GENOMIC DNA]</scope>
    <source>
        <strain evidence="2 3">Baltimore</strain>
    </source>
</reference>
<gene>
    <name evidence="2" type="ORF">ANCCAN_12772</name>
</gene>
<dbReference type="EMBL" id="JOJR01000243">
    <property type="protein sequence ID" value="RCN41261.1"/>
    <property type="molecule type" value="Genomic_DNA"/>
</dbReference>
<organism evidence="2 3">
    <name type="scientific">Ancylostoma caninum</name>
    <name type="common">Dog hookworm</name>
    <dbReference type="NCBI Taxonomy" id="29170"/>
    <lineage>
        <taxon>Eukaryota</taxon>
        <taxon>Metazoa</taxon>
        <taxon>Ecdysozoa</taxon>
        <taxon>Nematoda</taxon>
        <taxon>Chromadorea</taxon>
        <taxon>Rhabditida</taxon>
        <taxon>Rhabditina</taxon>
        <taxon>Rhabditomorpha</taxon>
        <taxon>Strongyloidea</taxon>
        <taxon>Ancylostomatidae</taxon>
        <taxon>Ancylostomatinae</taxon>
        <taxon>Ancylostoma</taxon>
    </lineage>
</organism>
<protein>
    <submittedName>
        <fullName evidence="2">Uncharacterized protein</fullName>
    </submittedName>
</protein>
<evidence type="ECO:0000313" key="2">
    <source>
        <dbReference type="EMBL" id="RCN41261.1"/>
    </source>
</evidence>